<dbReference type="InterPro" id="IPR007486">
    <property type="entry name" value="YebE"/>
</dbReference>
<name>A0A1H8DCW2_9RHOB</name>
<dbReference type="EMBL" id="FOCO01000006">
    <property type="protein sequence ID" value="SEN04418.1"/>
    <property type="molecule type" value="Genomic_DNA"/>
</dbReference>
<dbReference type="STRING" id="1077947.SAMN05216227_1006149"/>
<dbReference type="AlphaFoldDB" id="A0A1H8DCW2"/>
<proteinExistence type="predicted"/>
<dbReference type="SUPFAM" id="SSF158682">
    <property type="entry name" value="TerB-like"/>
    <property type="match status" value="1"/>
</dbReference>
<sequence length="247" mass="24875">MGLFSTLAKVAVGVAIAKGASHVSRNGMPKLGGGAGGLAGGLGGMLEKLGANSTANHAGRAPHASGLNGLLAKAGPALTGLLGAGAATAATSPRNTAPAGLAPAGLAPAGLGPIFNQAIVGHETVEPTRDQELAAALMLRAMVQAVMADGKLDDAESEKLMRHLDTATDAERAYVTELLDKPVDVDALAFDVPDGMEEQVYLISLMAIDLDSRIEAQYLHDLAAALAIDHAAVNAIHQQAGLPALYA</sequence>
<dbReference type="RefSeq" id="WP_074818451.1">
    <property type="nucleotide sequence ID" value="NZ_FOCO01000006.1"/>
</dbReference>
<accession>A0A1H8DCW2</accession>
<gene>
    <name evidence="1" type="ORF">SAMN05216227_1006149</name>
</gene>
<organism evidence="1 2">
    <name type="scientific">Pseudorhodobacter antarcticus</name>
    <dbReference type="NCBI Taxonomy" id="1077947"/>
    <lineage>
        <taxon>Bacteria</taxon>
        <taxon>Pseudomonadati</taxon>
        <taxon>Pseudomonadota</taxon>
        <taxon>Alphaproteobacteria</taxon>
        <taxon>Rhodobacterales</taxon>
        <taxon>Paracoccaceae</taxon>
        <taxon>Pseudorhodobacter</taxon>
    </lineage>
</organism>
<dbReference type="Proteomes" id="UP000183002">
    <property type="component" value="Unassembled WGS sequence"/>
</dbReference>
<evidence type="ECO:0000313" key="1">
    <source>
        <dbReference type="EMBL" id="SEN04418.1"/>
    </source>
</evidence>
<reference evidence="1 2" key="1">
    <citation type="submission" date="2016-10" db="EMBL/GenBank/DDBJ databases">
        <authorList>
            <person name="de Groot N.N."/>
        </authorList>
    </citation>
    <scope>NUCLEOTIDE SEQUENCE [LARGE SCALE GENOMIC DNA]</scope>
    <source>
        <strain evidence="1 2">CGMCC 1.10836</strain>
    </source>
</reference>
<evidence type="ECO:0000313" key="2">
    <source>
        <dbReference type="Proteomes" id="UP000183002"/>
    </source>
</evidence>
<keyword evidence="2" id="KW-1185">Reference proteome</keyword>
<dbReference type="InterPro" id="IPR029024">
    <property type="entry name" value="TerB-like"/>
</dbReference>
<protein>
    <submittedName>
        <fullName evidence="1">Uncharacterized membrane protein YebE, DUF533 family</fullName>
    </submittedName>
</protein>
<dbReference type="CDD" id="cd07178">
    <property type="entry name" value="terB_like_YebE"/>
    <property type="match status" value="1"/>
</dbReference>
<dbReference type="Pfam" id="PF04391">
    <property type="entry name" value="DUF533"/>
    <property type="match status" value="1"/>
</dbReference>